<keyword evidence="4" id="KW-1185">Reference proteome</keyword>
<protein>
    <recommendedName>
        <fullName evidence="2">Glycoamylase-like domain-containing protein</fullName>
    </recommendedName>
</protein>
<dbReference type="InterPro" id="IPR013783">
    <property type="entry name" value="Ig-like_fold"/>
</dbReference>
<evidence type="ECO:0000313" key="4">
    <source>
        <dbReference type="Proteomes" id="UP000245812"/>
    </source>
</evidence>
<dbReference type="Pfam" id="PF10091">
    <property type="entry name" value="Glycoamylase"/>
    <property type="match status" value="1"/>
</dbReference>
<dbReference type="InterPro" id="IPR019282">
    <property type="entry name" value="Glycoamylase-like_cons_dom"/>
</dbReference>
<dbReference type="SUPFAM" id="SSF49265">
    <property type="entry name" value="Fibronectin type III"/>
    <property type="match status" value="1"/>
</dbReference>
<dbReference type="Gene3D" id="2.60.40.10">
    <property type="entry name" value="Immunoglobulins"/>
    <property type="match status" value="1"/>
</dbReference>
<feature type="domain" description="Glycoamylase-like" evidence="2">
    <location>
        <begin position="491"/>
        <end position="716"/>
    </location>
</feature>
<dbReference type="Gene3D" id="1.50.10.140">
    <property type="match status" value="1"/>
</dbReference>
<dbReference type="AlphaFoldDB" id="A0A316I9S1"/>
<proteinExistence type="predicted"/>
<dbReference type="InterPro" id="IPR036116">
    <property type="entry name" value="FN3_sf"/>
</dbReference>
<feature type="chain" id="PRO_5016399853" description="Glycoamylase-like domain-containing protein" evidence="1">
    <location>
        <begin position="25"/>
        <end position="732"/>
    </location>
</feature>
<evidence type="ECO:0000313" key="3">
    <source>
        <dbReference type="EMBL" id="PWK89805.1"/>
    </source>
</evidence>
<evidence type="ECO:0000256" key="1">
    <source>
        <dbReference type="SAM" id="SignalP"/>
    </source>
</evidence>
<name>A0A316I9S1_9GAMM</name>
<comment type="caution">
    <text evidence="3">The sequence shown here is derived from an EMBL/GenBank/DDBJ whole genome shotgun (WGS) entry which is preliminary data.</text>
</comment>
<reference evidence="3 4" key="1">
    <citation type="submission" date="2018-05" db="EMBL/GenBank/DDBJ databases">
        <title>Genomic Encyclopedia of Type Strains, Phase IV (KMG-IV): sequencing the most valuable type-strain genomes for metagenomic binning, comparative biology and taxonomic classification.</title>
        <authorList>
            <person name="Goeker M."/>
        </authorList>
    </citation>
    <scope>NUCLEOTIDE SEQUENCE [LARGE SCALE GENOMIC DNA]</scope>
    <source>
        <strain evidence="3 4">DSM 14263</strain>
    </source>
</reference>
<sequence length="732" mass="81327">MRFPCLHLPAALLVFLALAVPAHADQHYSNEVFFDTSLAAGSYPYSEGAITAPSTLALVDGKLPVTTEQYVSGPNALKLAWRSAPNGAWDARINVYRWRNRDTLWAGDTLYLWLWSEEGIAAADLPRIALVATERGGRLFGLDVAHTAPRPLADFSGAIPARRWTRVRIPLTSFKADSAEPFDPRRLGAVVFSQGAANGKAHTLYLDDLRIQADAGSATPPPAPARLRARGYERHVLLQWDGVADPDVAQYVVYRSLNGGAWKPVGVQRYGVSLYSDYLGDPHAKAAYKVSARTSALAESPPSNEADAATHPMSDDELLTMVQEASFRYYWDAAEPNSGMARESQPGDDDVIATGASGFGIMAMIVAAERGFITREQAVDRMLKITGFLARADRFHGAWPHFISGRTGRAVALFMIYDDGADLVETSFLMQGLLAARGYYTRDTPEERELRARITRLWEGVDWDWFRATARRDALYWHWSPNYGFHIANRLQGWNEVMIAYLLAIASPTHPSPPGIYRTGYTREGTGEPYGVPHDYYGIRLTQTYYPPTATSPGSPGPLFFTHYSYLGYDPRGVRDRYSNYFSSNRDQSRVSRKYAEANPGHFKGYGADSWGLTAVDGPDDEYHEYKPFLTDDGTLAPTGAVSAYAYTPAASLAAIRHWYRDLGAQLWDIYGFRDAFNEQVNWYSGIAMGLNQAPQAVMIENGRTGLVWRAFMSNPEIRRMQLAIGLVPDRD</sequence>
<feature type="signal peptide" evidence="1">
    <location>
        <begin position="1"/>
        <end position="24"/>
    </location>
</feature>
<evidence type="ECO:0000259" key="2">
    <source>
        <dbReference type="Pfam" id="PF10091"/>
    </source>
</evidence>
<organism evidence="3 4">
    <name type="scientific">Fulvimonas soli</name>
    <dbReference type="NCBI Taxonomy" id="155197"/>
    <lineage>
        <taxon>Bacteria</taxon>
        <taxon>Pseudomonadati</taxon>
        <taxon>Pseudomonadota</taxon>
        <taxon>Gammaproteobacteria</taxon>
        <taxon>Lysobacterales</taxon>
        <taxon>Rhodanobacteraceae</taxon>
        <taxon>Fulvimonas</taxon>
    </lineage>
</organism>
<keyword evidence="1" id="KW-0732">Signal</keyword>
<dbReference type="Proteomes" id="UP000245812">
    <property type="component" value="Unassembled WGS sequence"/>
</dbReference>
<dbReference type="EMBL" id="QGHC01000004">
    <property type="protein sequence ID" value="PWK89805.1"/>
    <property type="molecule type" value="Genomic_DNA"/>
</dbReference>
<dbReference type="Gene3D" id="2.60.120.430">
    <property type="entry name" value="Galactose-binding lectin"/>
    <property type="match status" value="1"/>
</dbReference>
<accession>A0A316I9S1</accession>
<gene>
    <name evidence="3" type="ORF">C7456_104157</name>
</gene>